<dbReference type="Proteomes" id="UP000789396">
    <property type="component" value="Unassembled WGS sequence"/>
</dbReference>
<dbReference type="EMBL" id="CAJVPZ010018151">
    <property type="protein sequence ID" value="CAG8684955.1"/>
    <property type="molecule type" value="Genomic_DNA"/>
</dbReference>
<reference evidence="2" key="1">
    <citation type="submission" date="2021-06" db="EMBL/GenBank/DDBJ databases">
        <authorList>
            <person name="Kallberg Y."/>
            <person name="Tangrot J."/>
            <person name="Rosling A."/>
        </authorList>
    </citation>
    <scope>NUCLEOTIDE SEQUENCE</scope>
    <source>
        <strain evidence="2">IN212</strain>
    </source>
</reference>
<dbReference type="GO" id="GO:0003723">
    <property type="term" value="F:RNA binding"/>
    <property type="evidence" value="ECO:0007669"/>
    <property type="project" value="InterPro"/>
</dbReference>
<dbReference type="SUPFAM" id="SSF55120">
    <property type="entry name" value="Pseudouridine synthase"/>
    <property type="match status" value="1"/>
</dbReference>
<comment type="caution">
    <text evidence="2">The sequence shown here is derived from an EMBL/GenBank/DDBJ whole genome shotgun (WGS) entry which is preliminary data.</text>
</comment>
<evidence type="ECO:0000313" key="3">
    <source>
        <dbReference type="Proteomes" id="UP000789396"/>
    </source>
</evidence>
<dbReference type="InterPro" id="IPR001406">
    <property type="entry name" value="PsdUridine_synth_TruA"/>
</dbReference>
<dbReference type="GO" id="GO:0009982">
    <property type="term" value="F:pseudouridine synthase activity"/>
    <property type="evidence" value="ECO:0007669"/>
    <property type="project" value="InterPro"/>
</dbReference>
<evidence type="ECO:0000313" key="2">
    <source>
        <dbReference type="EMBL" id="CAG8684955.1"/>
    </source>
</evidence>
<dbReference type="InterPro" id="IPR020094">
    <property type="entry name" value="TruA/RsuA/RluB/E/F_N"/>
</dbReference>
<dbReference type="InterPro" id="IPR020103">
    <property type="entry name" value="PsdUridine_synth_cat_dom_sf"/>
</dbReference>
<dbReference type="Gene3D" id="3.30.70.580">
    <property type="entry name" value="Pseudouridine synthase I, catalytic domain, N-terminal subdomain"/>
    <property type="match status" value="1"/>
</dbReference>
<gene>
    <name evidence="2" type="ORF">RFULGI_LOCUS9777</name>
</gene>
<dbReference type="AlphaFoldDB" id="A0A9N9EQK0"/>
<keyword evidence="1" id="KW-0413">Isomerase</keyword>
<keyword evidence="3" id="KW-1185">Reference proteome</keyword>
<sequence>MTPDQFTGQGYIESILQKTFSFPISVFASSRTDKGVHAREQKFTFHLPFFLTNKKLFGILKKRLEEYVLVKKVEKVGVNFHPPYNVVEYNLPLETTKLDKILQLFRGQHDFFNYCYCRYQDREKTNTVRQIDSIRINCYEGKQTIFDLKKRLTNEGKYKNLAPPSGLYL</sequence>
<organism evidence="2 3">
    <name type="scientific">Racocetra fulgida</name>
    <dbReference type="NCBI Taxonomy" id="60492"/>
    <lineage>
        <taxon>Eukaryota</taxon>
        <taxon>Fungi</taxon>
        <taxon>Fungi incertae sedis</taxon>
        <taxon>Mucoromycota</taxon>
        <taxon>Glomeromycotina</taxon>
        <taxon>Glomeromycetes</taxon>
        <taxon>Diversisporales</taxon>
        <taxon>Gigasporaceae</taxon>
        <taxon>Racocetra</taxon>
    </lineage>
</organism>
<proteinExistence type="predicted"/>
<protein>
    <submittedName>
        <fullName evidence="2">5334_t:CDS:1</fullName>
    </submittedName>
</protein>
<dbReference type="OrthoDB" id="271910at2759"/>
<accession>A0A9N9EQK0</accession>
<dbReference type="PANTHER" id="PTHR11142">
    <property type="entry name" value="PSEUDOURIDYLATE SYNTHASE"/>
    <property type="match status" value="1"/>
</dbReference>
<evidence type="ECO:0000256" key="1">
    <source>
        <dbReference type="ARBA" id="ARBA00023235"/>
    </source>
</evidence>
<dbReference type="PANTHER" id="PTHR11142:SF0">
    <property type="entry name" value="TRNA PSEUDOURIDINE SYNTHASE-LIKE 1"/>
    <property type="match status" value="1"/>
</dbReference>
<name>A0A9N9EQK0_9GLOM</name>
<dbReference type="GO" id="GO:0031119">
    <property type="term" value="P:tRNA pseudouridine synthesis"/>
    <property type="evidence" value="ECO:0007669"/>
    <property type="project" value="TreeGrafter"/>
</dbReference>